<keyword evidence="3" id="KW-0697">Rotamase</keyword>
<comment type="catalytic activity">
    <reaction evidence="1">
        <text>[protein]-peptidylproline (omega=180) = [protein]-peptidylproline (omega=0)</text>
        <dbReference type="Rhea" id="RHEA:16237"/>
        <dbReference type="Rhea" id="RHEA-COMP:10747"/>
        <dbReference type="Rhea" id="RHEA-COMP:10748"/>
        <dbReference type="ChEBI" id="CHEBI:83833"/>
        <dbReference type="ChEBI" id="CHEBI:83834"/>
        <dbReference type="EC" id="5.2.1.8"/>
    </reaction>
</comment>
<reference evidence="7 8" key="1">
    <citation type="submission" date="2016-08" db="EMBL/GenBank/DDBJ databases">
        <title>Genomes of anaerobic fungi encode conserved fungal cellulosomes for biomass hydrolysis.</title>
        <authorList>
            <consortium name="DOE Joint Genome Institute"/>
            <person name="Haitjema C.H."/>
            <person name="Gilmore S.P."/>
            <person name="Henske J.K."/>
            <person name="Solomon K.V."/>
            <person name="De Groot R."/>
            <person name="Kuo A."/>
            <person name="Mondo S.J."/>
            <person name="Salamov A.A."/>
            <person name="Labutti K."/>
            <person name="Zhao Z."/>
            <person name="Chiniquy J."/>
            <person name="Barry K."/>
            <person name="Brewer H.M."/>
            <person name="Purvine S.O."/>
            <person name="Wright A.T."/>
            <person name="Boxma B."/>
            <person name="Van Alen T."/>
            <person name="Hackstein J.H."/>
            <person name="Baker S.E."/>
            <person name="Grigoriev I.V."/>
            <person name="O'Malley M.A."/>
        </authorList>
    </citation>
    <scope>NUCLEOTIDE SEQUENCE [LARGE SCALE GENOMIC DNA]</scope>
    <source>
        <strain evidence="8">finn</strain>
    </source>
</reference>
<evidence type="ECO:0000256" key="4">
    <source>
        <dbReference type="ARBA" id="ARBA00023235"/>
    </source>
</evidence>
<dbReference type="GO" id="GO:0005737">
    <property type="term" value="C:cytoplasm"/>
    <property type="evidence" value="ECO:0007669"/>
    <property type="project" value="TreeGrafter"/>
</dbReference>
<feature type="domain" description="PPIase cyclophilin-type" evidence="6">
    <location>
        <begin position="127"/>
        <end position="281"/>
    </location>
</feature>
<evidence type="ECO:0000256" key="5">
    <source>
        <dbReference type="SAM" id="MobiDB-lite"/>
    </source>
</evidence>
<dbReference type="SUPFAM" id="SSF50891">
    <property type="entry name" value="Cyclophilin-like"/>
    <property type="match status" value="1"/>
</dbReference>
<comment type="caution">
    <text evidence="7">The sequence shown here is derived from an EMBL/GenBank/DDBJ whole genome shotgun (WGS) entry which is preliminary data.</text>
</comment>
<gene>
    <name evidence="7" type="ORF">BCR36DRAFT_345531</name>
</gene>
<dbReference type="STRING" id="1754191.A0A1Y1VHE1"/>
<dbReference type="PANTHER" id="PTHR11071:SF561">
    <property type="entry name" value="PEPTIDYL-PROLYL CIS-TRANS ISOMERASE D-RELATED"/>
    <property type="match status" value="1"/>
</dbReference>
<proteinExistence type="predicted"/>
<evidence type="ECO:0000256" key="2">
    <source>
        <dbReference type="ARBA" id="ARBA00013194"/>
    </source>
</evidence>
<dbReference type="Proteomes" id="UP000193719">
    <property type="component" value="Unassembled WGS sequence"/>
</dbReference>
<organism evidence="7 8">
    <name type="scientific">Piromyces finnis</name>
    <dbReference type="NCBI Taxonomy" id="1754191"/>
    <lineage>
        <taxon>Eukaryota</taxon>
        <taxon>Fungi</taxon>
        <taxon>Fungi incertae sedis</taxon>
        <taxon>Chytridiomycota</taxon>
        <taxon>Chytridiomycota incertae sedis</taxon>
        <taxon>Neocallimastigomycetes</taxon>
        <taxon>Neocallimastigales</taxon>
        <taxon>Neocallimastigaceae</taxon>
        <taxon>Piromyces</taxon>
    </lineage>
</organism>
<name>A0A1Y1VHE1_9FUNG</name>
<feature type="compositionally biased region" description="Acidic residues" evidence="5">
    <location>
        <begin position="340"/>
        <end position="351"/>
    </location>
</feature>
<dbReference type="InterPro" id="IPR002130">
    <property type="entry name" value="Cyclophilin-type_PPIase_dom"/>
</dbReference>
<keyword evidence="4" id="KW-0413">Isomerase</keyword>
<evidence type="ECO:0000313" key="7">
    <source>
        <dbReference type="EMBL" id="ORX56459.1"/>
    </source>
</evidence>
<dbReference type="Gene3D" id="2.40.100.10">
    <property type="entry name" value="Cyclophilin-like"/>
    <property type="match status" value="1"/>
</dbReference>
<sequence>MASYNSKKFDIYGSVKSIIYQQAKIISQFLDERKCGDIAKLHPMDPFEFSEYKINLKKEGKINSTEQSLIVILNSHDILSFNEYLKWITQNTDFKGDFPEEHELQILADKETDIFLVELQKKHPLIYLNISIEDRPAGQFVIKLFQNKCPKTCKWFYSFFSSNSRISYNGVKFERMVHNGWIQSGEFQQDGIRIIDSIPIENFVIKHSTRGIVSICNLGPPCPTGNSSPFMIQFKENPFFNKKYVAFGKLVLGDSLLDQIEKIPTKYERPINEIRITNAGIWQSYNQANKPPEYQEFIDEVKPEVLDKWFIKTNESMKYTKHYEEQLEEQRKLKNQQSNNDEEESLIIEYL</sequence>
<protein>
    <recommendedName>
        <fullName evidence="2">peptidylprolyl isomerase</fullName>
        <ecNumber evidence="2">5.2.1.8</ecNumber>
    </recommendedName>
</protein>
<dbReference type="PANTHER" id="PTHR11071">
    <property type="entry name" value="PEPTIDYL-PROLYL CIS-TRANS ISOMERASE"/>
    <property type="match status" value="1"/>
</dbReference>
<keyword evidence="8" id="KW-1185">Reference proteome</keyword>
<evidence type="ECO:0000256" key="3">
    <source>
        <dbReference type="ARBA" id="ARBA00023110"/>
    </source>
</evidence>
<dbReference type="OrthoDB" id="408413at2759"/>
<dbReference type="Pfam" id="PF00160">
    <property type="entry name" value="Pro_isomerase"/>
    <property type="match status" value="1"/>
</dbReference>
<evidence type="ECO:0000259" key="6">
    <source>
        <dbReference type="PROSITE" id="PS50072"/>
    </source>
</evidence>
<feature type="region of interest" description="Disordered" evidence="5">
    <location>
        <begin position="331"/>
        <end position="351"/>
    </location>
</feature>
<dbReference type="AlphaFoldDB" id="A0A1Y1VHE1"/>
<dbReference type="GO" id="GO:0003755">
    <property type="term" value="F:peptidyl-prolyl cis-trans isomerase activity"/>
    <property type="evidence" value="ECO:0007669"/>
    <property type="project" value="UniProtKB-KW"/>
</dbReference>
<dbReference type="EC" id="5.2.1.8" evidence="2"/>
<evidence type="ECO:0000256" key="1">
    <source>
        <dbReference type="ARBA" id="ARBA00000971"/>
    </source>
</evidence>
<dbReference type="PROSITE" id="PS50072">
    <property type="entry name" value="CSA_PPIASE_2"/>
    <property type="match status" value="1"/>
</dbReference>
<dbReference type="InterPro" id="IPR029000">
    <property type="entry name" value="Cyclophilin-like_dom_sf"/>
</dbReference>
<dbReference type="EMBL" id="MCFH01000007">
    <property type="protein sequence ID" value="ORX56459.1"/>
    <property type="molecule type" value="Genomic_DNA"/>
</dbReference>
<accession>A0A1Y1VHE1</accession>
<reference evidence="7 8" key="2">
    <citation type="submission" date="2016-08" db="EMBL/GenBank/DDBJ databases">
        <title>Pervasive Adenine N6-methylation of Active Genes in Fungi.</title>
        <authorList>
            <consortium name="DOE Joint Genome Institute"/>
            <person name="Mondo S.J."/>
            <person name="Dannebaum R.O."/>
            <person name="Kuo R.C."/>
            <person name="Labutti K."/>
            <person name="Haridas S."/>
            <person name="Kuo A."/>
            <person name="Salamov A."/>
            <person name="Ahrendt S.R."/>
            <person name="Lipzen A."/>
            <person name="Sullivan W."/>
            <person name="Andreopoulos W.B."/>
            <person name="Clum A."/>
            <person name="Lindquist E."/>
            <person name="Daum C."/>
            <person name="Ramamoorthy G.K."/>
            <person name="Gryganskyi A."/>
            <person name="Culley D."/>
            <person name="Magnuson J.K."/>
            <person name="James T.Y."/>
            <person name="O'Malley M.A."/>
            <person name="Stajich J.E."/>
            <person name="Spatafora J.W."/>
            <person name="Visel A."/>
            <person name="Grigoriev I.V."/>
        </authorList>
    </citation>
    <scope>NUCLEOTIDE SEQUENCE [LARGE SCALE GENOMIC DNA]</scope>
    <source>
        <strain evidence="8">finn</strain>
    </source>
</reference>
<evidence type="ECO:0000313" key="8">
    <source>
        <dbReference type="Proteomes" id="UP000193719"/>
    </source>
</evidence>